<comment type="caution">
    <text evidence="10">The sequence shown here is derived from an EMBL/GenBank/DDBJ whole genome shotgun (WGS) entry which is preliminary data.</text>
</comment>
<dbReference type="InterPro" id="IPR038718">
    <property type="entry name" value="SNF2-like_sf"/>
</dbReference>
<evidence type="ECO:0000256" key="2">
    <source>
        <dbReference type="ARBA" id="ARBA00023117"/>
    </source>
</evidence>
<feature type="compositionally biased region" description="Acidic residues" evidence="4">
    <location>
        <begin position="580"/>
        <end position="596"/>
    </location>
</feature>
<dbReference type="PROSITE" id="PS50014">
    <property type="entry name" value="BROMODOMAIN_2"/>
    <property type="match status" value="1"/>
</dbReference>
<dbReference type="Proteomes" id="UP001071777">
    <property type="component" value="Unassembled WGS sequence"/>
</dbReference>
<dbReference type="InterPro" id="IPR049730">
    <property type="entry name" value="SNF2/RAD54-like_C"/>
</dbReference>
<dbReference type="Pfam" id="PF00176">
    <property type="entry name" value="SNF2-rel_dom"/>
    <property type="match status" value="1"/>
</dbReference>
<feature type="transmembrane region" description="Helical" evidence="5">
    <location>
        <begin position="1698"/>
        <end position="1723"/>
    </location>
</feature>
<dbReference type="SMART" id="SM00487">
    <property type="entry name" value="DEXDc"/>
    <property type="match status" value="1"/>
</dbReference>
<evidence type="ECO:0000259" key="7">
    <source>
        <dbReference type="PROSITE" id="PS51192"/>
    </source>
</evidence>
<dbReference type="Gene3D" id="3.40.50.10810">
    <property type="entry name" value="Tandem AAA-ATPase domain"/>
    <property type="match status" value="1"/>
</dbReference>
<feature type="compositionally biased region" description="Acidic residues" evidence="4">
    <location>
        <begin position="1596"/>
        <end position="1624"/>
    </location>
</feature>
<feature type="transmembrane region" description="Helical" evidence="5">
    <location>
        <begin position="1743"/>
        <end position="1761"/>
    </location>
</feature>
<dbReference type="CDD" id="cd18793">
    <property type="entry name" value="SF2_C_SNF"/>
    <property type="match status" value="1"/>
</dbReference>
<keyword evidence="5" id="KW-1133">Transmembrane helix</keyword>
<dbReference type="InterPro" id="IPR000330">
    <property type="entry name" value="SNF2_N"/>
</dbReference>
<dbReference type="SMART" id="SM00490">
    <property type="entry name" value="HELICc"/>
    <property type="match status" value="1"/>
</dbReference>
<dbReference type="SUPFAM" id="SSF47370">
    <property type="entry name" value="Bromodomain"/>
    <property type="match status" value="1"/>
</dbReference>
<reference evidence="10" key="1">
    <citation type="submission" date="2022-10" db="EMBL/GenBank/DDBJ databases">
        <title>Adaptive evolution leads to modifications in subtelomeric GC content in a zoonotic Cryptosporidium species.</title>
        <authorList>
            <person name="Li J."/>
            <person name="Feng Y."/>
            <person name="Xiao L."/>
        </authorList>
    </citation>
    <scope>NUCLEOTIDE SEQUENCE</scope>
    <source>
        <strain evidence="10">25894</strain>
    </source>
</reference>
<evidence type="ECO:0000313" key="11">
    <source>
        <dbReference type="Proteomes" id="UP001071777"/>
    </source>
</evidence>
<dbReference type="PROSITE" id="PS51192">
    <property type="entry name" value="HELICASE_ATP_BIND_1"/>
    <property type="match status" value="1"/>
</dbReference>
<organism evidence="10 11">
    <name type="scientific">Cryptosporidium canis</name>
    <dbReference type="NCBI Taxonomy" id="195482"/>
    <lineage>
        <taxon>Eukaryota</taxon>
        <taxon>Sar</taxon>
        <taxon>Alveolata</taxon>
        <taxon>Apicomplexa</taxon>
        <taxon>Conoidasida</taxon>
        <taxon>Coccidia</taxon>
        <taxon>Eucoccidiorida</taxon>
        <taxon>Eimeriorina</taxon>
        <taxon>Cryptosporidiidae</taxon>
        <taxon>Cryptosporidium</taxon>
    </lineage>
</organism>
<dbReference type="InterPro" id="IPR027417">
    <property type="entry name" value="P-loop_NTPase"/>
</dbReference>
<evidence type="ECO:0000259" key="8">
    <source>
        <dbReference type="PROSITE" id="PS51194"/>
    </source>
</evidence>
<evidence type="ECO:0000313" key="10">
    <source>
        <dbReference type="EMBL" id="KAJ1611154.1"/>
    </source>
</evidence>
<evidence type="ECO:0000259" key="9">
    <source>
        <dbReference type="PROSITE" id="PS51204"/>
    </source>
</evidence>
<keyword evidence="2 3" id="KW-0103">Bromodomain</keyword>
<keyword evidence="5" id="KW-0812">Transmembrane</keyword>
<dbReference type="Gene3D" id="1.20.920.10">
    <property type="entry name" value="Bromodomain-like"/>
    <property type="match status" value="1"/>
</dbReference>
<dbReference type="PANTHER" id="PTHR10799">
    <property type="entry name" value="SNF2/RAD54 HELICASE FAMILY"/>
    <property type="match status" value="1"/>
</dbReference>
<dbReference type="InterPro" id="IPR014012">
    <property type="entry name" value="HSA_dom"/>
</dbReference>
<feature type="compositionally biased region" description="Basic and acidic residues" evidence="4">
    <location>
        <begin position="1369"/>
        <end position="1378"/>
    </location>
</feature>
<feature type="compositionally biased region" description="Basic and acidic residues" evidence="4">
    <location>
        <begin position="636"/>
        <end position="646"/>
    </location>
</feature>
<feature type="domain" description="Bromo" evidence="6">
    <location>
        <begin position="1464"/>
        <end position="1534"/>
    </location>
</feature>
<dbReference type="InterPro" id="IPR014001">
    <property type="entry name" value="Helicase_ATP-bd"/>
</dbReference>
<name>A0ABQ8P7I6_9CRYT</name>
<dbReference type="PROSITE" id="PS51204">
    <property type="entry name" value="HSA"/>
    <property type="match status" value="1"/>
</dbReference>
<dbReference type="Gene3D" id="1.20.5.170">
    <property type="match status" value="1"/>
</dbReference>
<dbReference type="CDD" id="cd04369">
    <property type="entry name" value="Bromodomain"/>
    <property type="match status" value="1"/>
</dbReference>
<keyword evidence="5" id="KW-0472">Membrane</keyword>
<dbReference type="Pfam" id="PF00439">
    <property type="entry name" value="Bromodomain"/>
    <property type="match status" value="1"/>
</dbReference>
<feature type="transmembrane region" description="Helical" evidence="5">
    <location>
        <begin position="1653"/>
        <end position="1677"/>
    </location>
</feature>
<evidence type="ECO:0000256" key="1">
    <source>
        <dbReference type="ARBA" id="ARBA00022801"/>
    </source>
</evidence>
<dbReference type="SUPFAM" id="SSF52540">
    <property type="entry name" value="P-loop containing nucleoside triphosphate hydrolases"/>
    <property type="match status" value="2"/>
</dbReference>
<gene>
    <name evidence="10" type="ORF">OJ252_1657</name>
</gene>
<evidence type="ECO:0000256" key="4">
    <source>
        <dbReference type="SAM" id="MobiDB-lite"/>
    </source>
</evidence>
<feature type="region of interest" description="Disordered" evidence="4">
    <location>
        <begin position="628"/>
        <end position="650"/>
    </location>
</feature>
<dbReference type="InterPro" id="IPR001487">
    <property type="entry name" value="Bromodomain"/>
</dbReference>
<sequence length="1943" mass="222317">MNNDIYELGSQNPPLNGGHIIPSGINGGMIAGQKEGTVSGGVVVGGGGGGYMIKQPMDMMNDSVSGKHGGLNGGISFTHAWYPEMSKILYDISKSNLSIQDKRVRILLLIFQWIKKQQCELVDPSVLFSDENIEIVENQLKAYKHFLTSDASLSEDILEKSICGRSAGTKRQKLSTDQYGVITQSSGVHNYSADDKNEGNDADVELEGFQPDWDFINSVIRDFNQFNYKVPPSRQGSSIIARNPNQWIEYNRKVEQNRMALLMNKSVGKNSGNHEREGNDPAPSNNQRDPIKKDQLDLEPANSRVSERNYEGDMATDTIQTKLEVGSAITKPEITNEYIDIPKDCKSQQDPASVSIRVDEYVSGNDKGNKSGVKISSDNENTKPETKDNDLLFMHRISKLLNFQQFIRNQVIVSRYMDEMEPPLPPLKFVTARDARKNKALYQARMDGLKHIKYVEDIKRQRRQFISEVLKHSKRFQDVHRENQRSIRRVCSHVLRHSTNKERRDQNMEQQMQRARLNALRAQDEEAYLRLLHEAKNERLLELVHQTEDYMNKLGALVMEHRKQAGSAVDLDDFYLEDNQNEGEEEEETKDAEDGGDGEKGSGGQTDKHSCSACGCSGKLDETHQEATKLGTTPDDDTRQAKDGTSGDKSWTCGCSSTNCTCSTSISKCDCKSDTCCSKNKKKKPAPLIRAKERYFQVTHMIQEHITKQPECLKGGQLREYQMKGLEWLVSLYNNNLNGILADAMGLGKTVQTVSVLAHIYENKGNRGPHLIIAPLSTLHGNWENEFNKWLPDFVKVIYEGNKEIRKQIRSKFMTGEAKFHVLLTTDAFIMKDKHYLRKFDWEYIIVDEAHRLKNPKSKLVQILNNGFRAKHRLALTGTPLQNDLQEVWALLNYLMPSIFNSSETFQQWFNEPLSSIKSGKTGGGSDSGIVPLDISEEEQLLIVDRLHKVLRPFLLRREKIQVANEVPPKLEEILWCPLSGLQQYLYKQLESNENSGPNVLMQLRKVCNHPFLFSTELQYPSDESIVRVCGKFVMLDSILPKLRAAGHRVLIFSQMTKLLTLLEIFLSLRNMPFLRLDGTTLSEDRQESLKLFNAENSPYFVFLLSTKAGGFGINLQSADTVILFDSDWNPQNDEQAQSRAHRIGQKKEVLTLRFVTPDTVEERIMTTAGIKLDKDALIIKSGMYHDLYDGDDLEQKRKEKIQEILRKQRQKEVVNCYYDSDRLNRILARSDRDLEIFERVDRMRKMCHIPGLIMDATLPPCLFDWKKQAKISRVTVENTQKAEELWKLCYTYGDPWVVHPRNKSWRKIISLGGPSLNMEESDVSSLVADREGRSTRASSTLNKNLASMESKDVKMRDEEQEESSIIGSDEKLGRELTKNPQATTELKKPTSRTKIGASDMKTSEDSDNPRQNISETKEVEGMAANTWSNEHDDLTEEHITPEEIEYRRESLNDAILQACDIAVKTPEYEAYVDLPSQTAFPDYYQIISKPVCLQHIRQFAKKKEFTSLHKLEKYLERLASNAKMYNGVTHFLYHSALHLTNTIMTEVRKRVAVAFYTYKLPEGHIRDYEAKQLLDGLNSVSETDLDRKHMLVPDVGDEEEEEEEEYEEDNDDEDDDDDRDEEEEKKIRKNLGECEMGNSLGFSLIILIKGEAMFEVVVLVAIITIVFTGLLIAGYIQYYEDAPIEDIRRLLKESYVILALLELSFGLLGLFSLKVQVIIQFLDWWLFYQASTKYPYIFSMDSFFPIKVVLVTLFKAVISIKTSFLIPYRSLVFPYIMTTVCLLPLLFAFSYPYEDSKLEHVVWDKNNDEDILSFLFKTLISERSRNEYFAYLKFQIQRVSLCYFLDSPEQESPVAPEIAQVKLILDIAGSCQSIENCHYSNHEITINKLHEILPIKSEILDNIAVLEVTLNNSRIYKKAVYFKILKEEKESVTDSDILIAFH</sequence>
<keyword evidence="1" id="KW-0378">Hydrolase</keyword>
<evidence type="ECO:0000256" key="3">
    <source>
        <dbReference type="PROSITE-ProRule" id="PRU00035"/>
    </source>
</evidence>
<feature type="region of interest" description="Disordered" evidence="4">
    <location>
        <begin position="266"/>
        <end position="309"/>
    </location>
</feature>
<dbReference type="InterPro" id="IPR001650">
    <property type="entry name" value="Helicase_C-like"/>
</dbReference>
<dbReference type="EMBL" id="JAPCXB010000062">
    <property type="protein sequence ID" value="KAJ1611154.1"/>
    <property type="molecule type" value="Genomic_DNA"/>
</dbReference>
<dbReference type="SMART" id="SM00297">
    <property type="entry name" value="BROMO"/>
    <property type="match status" value="1"/>
</dbReference>
<evidence type="ECO:0000259" key="6">
    <source>
        <dbReference type="PROSITE" id="PS50014"/>
    </source>
</evidence>
<feature type="region of interest" description="Disordered" evidence="4">
    <location>
        <begin position="580"/>
        <end position="611"/>
    </location>
</feature>
<feature type="compositionally biased region" description="Polar residues" evidence="4">
    <location>
        <begin position="1336"/>
        <end position="1348"/>
    </location>
</feature>
<feature type="transmembrane region" description="Helical" evidence="5">
    <location>
        <begin position="1773"/>
        <end position="1792"/>
    </location>
</feature>
<dbReference type="Gene3D" id="3.40.50.300">
    <property type="entry name" value="P-loop containing nucleotide triphosphate hydrolases"/>
    <property type="match status" value="1"/>
</dbReference>
<evidence type="ECO:0000256" key="5">
    <source>
        <dbReference type="SAM" id="Phobius"/>
    </source>
</evidence>
<feature type="region of interest" description="Disordered" evidence="4">
    <location>
        <begin position="1327"/>
        <end position="1416"/>
    </location>
</feature>
<feature type="region of interest" description="Disordered" evidence="4">
    <location>
        <begin position="362"/>
        <end position="386"/>
    </location>
</feature>
<feature type="domain" description="Helicase ATP-binding" evidence="7">
    <location>
        <begin position="730"/>
        <end position="898"/>
    </location>
</feature>
<keyword evidence="11" id="KW-1185">Reference proteome</keyword>
<dbReference type="Pfam" id="PF00271">
    <property type="entry name" value="Helicase_C"/>
    <property type="match status" value="1"/>
</dbReference>
<feature type="region of interest" description="Disordered" evidence="4">
    <location>
        <begin position="1590"/>
        <end position="1629"/>
    </location>
</feature>
<feature type="domain" description="Helicase C-terminal" evidence="8">
    <location>
        <begin position="1035"/>
        <end position="1222"/>
    </location>
</feature>
<accession>A0ABQ8P7I6</accession>
<dbReference type="PROSITE" id="PS51194">
    <property type="entry name" value="HELICASE_CTER"/>
    <property type="match status" value="1"/>
</dbReference>
<proteinExistence type="predicted"/>
<protein>
    <submittedName>
        <fullName evidence="10">Brahma-like protein</fullName>
    </submittedName>
</protein>
<feature type="domain" description="HSA" evidence="9">
    <location>
        <begin position="449"/>
        <end position="522"/>
    </location>
</feature>
<dbReference type="InterPro" id="IPR036427">
    <property type="entry name" value="Bromodomain-like_sf"/>
</dbReference>